<organism evidence="1 2">
    <name type="scientific">Zymoseptoria tritici (strain CBS 115943 / IPO323)</name>
    <name type="common">Speckled leaf blotch fungus</name>
    <name type="synonym">Septoria tritici</name>
    <dbReference type="NCBI Taxonomy" id="336722"/>
    <lineage>
        <taxon>Eukaryota</taxon>
        <taxon>Fungi</taxon>
        <taxon>Dikarya</taxon>
        <taxon>Ascomycota</taxon>
        <taxon>Pezizomycotina</taxon>
        <taxon>Dothideomycetes</taxon>
        <taxon>Dothideomycetidae</taxon>
        <taxon>Mycosphaerellales</taxon>
        <taxon>Mycosphaerellaceae</taxon>
        <taxon>Zymoseptoria</taxon>
    </lineage>
</organism>
<dbReference type="Proteomes" id="UP000008062">
    <property type="component" value="Chromosome 8"/>
</dbReference>
<feature type="non-terminal residue" evidence="1">
    <location>
        <position position="1"/>
    </location>
</feature>
<protein>
    <submittedName>
        <fullName evidence="1">Uncharacterized protein</fullName>
    </submittedName>
</protein>
<accession>F9XIR0</accession>
<dbReference type="OrthoDB" id="10440785at2759"/>
<dbReference type="AlphaFoldDB" id="F9XIR0"/>
<reference evidence="1 2" key="1">
    <citation type="journal article" date="2011" name="PLoS Genet.">
        <title>Finished genome of the fungal wheat pathogen Mycosphaerella graminicola reveals dispensome structure, chromosome plasticity, and stealth pathogenesis.</title>
        <authorList>
            <person name="Goodwin S.B."/>
            <person name="Ben M'barek S."/>
            <person name="Dhillon B."/>
            <person name="Wittenberg A.H.J."/>
            <person name="Crane C.F."/>
            <person name="Hane J.K."/>
            <person name="Foster A.J."/>
            <person name="Van der Lee T.A.J."/>
            <person name="Grimwood J."/>
            <person name="Aerts A."/>
            <person name="Antoniw J."/>
            <person name="Bailey A."/>
            <person name="Bluhm B."/>
            <person name="Bowler J."/>
            <person name="Bristow J."/>
            <person name="van der Burgt A."/>
            <person name="Canto-Canche B."/>
            <person name="Churchill A.C.L."/>
            <person name="Conde-Ferraez L."/>
            <person name="Cools H.J."/>
            <person name="Coutinho P.M."/>
            <person name="Csukai M."/>
            <person name="Dehal P."/>
            <person name="De Wit P."/>
            <person name="Donzelli B."/>
            <person name="van de Geest H.C."/>
            <person name="van Ham R.C.H.J."/>
            <person name="Hammond-Kosack K.E."/>
            <person name="Henrissat B."/>
            <person name="Kilian A."/>
            <person name="Kobayashi A.K."/>
            <person name="Koopmann E."/>
            <person name="Kourmpetis Y."/>
            <person name="Kuzniar A."/>
            <person name="Lindquist E."/>
            <person name="Lombard V."/>
            <person name="Maliepaard C."/>
            <person name="Martins N."/>
            <person name="Mehrabi R."/>
            <person name="Nap J.P.H."/>
            <person name="Ponomarenko A."/>
            <person name="Rudd J.J."/>
            <person name="Salamov A."/>
            <person name="Schmutz J."/>
            <person name="Schouten H.J."/>
            <person name="Shapiro H."/>
            <person name="Stergiopoulos I."/>
            <person name="Torriani S.F.F."/>
            <person name="Tu H."/>
            <person name="de Vries R.P."/>
            <person name="Waalwijk C."/>
            <person name="Ware S.B."/>
            <person name="Wiebenga A."/>
            <person name="Zwiers L.-H."/>
            <person name="Oliver R.P."/>
            <person name="Grigoriev I.V."/>
            <person name="Kema G.H.J."/>
        </authorList>
    </citation>
    <scope>NUCLEOTIDE SEQUENCE [LARGE SCALE GENOMIC DNA]</scope>
    <source>
        <strain evidence="2">CBS 115943 / IPO323</strain>
    </source>
</reference>
<dbReference type="InParanoid" id="F9XIR0"/>
<keyword evidence="2" id="KW-1185">Reference proteome</keyword>
<dbReference type="KEGG" id="ztr:MYCGRDRAFT_45910"/>
<proteinExistence type="predicted"/>
<dbReference type="GeneID" id="13394415"/>
<evidence type="ECO:0000313" key="2">
    <source>
        <dbReference type="Proteomes" id="UP000008062"/>
    </source>
</evidence>
<sequence length="62" mass="7502">FIEALTDIRSKTFTTYNVRKAFKSSGIMLVNIEVPYSFLRKRYSTEDKEYRLRIEELVNKEY</sequence>
<dbReference type="RefSeq" id="XP_003850139.1">
    <property type="nucleotide sequence ID" value="XM_003850091.1"/>
</dbReference>
<dbReference type="EMBL" id="CM001203">
    <property type="protein sequence ID" value="EGP85115.1"/>
    <property type="molecule type" value="Genomic_DNA"/>
</dbReference>
<gene>
    <name evidence="1" type="ORF">MYCGRDRAFT_45910</name>
</gene>
<name>F9XIR0_ZYMTI</name>
<dbReference type="HOGENOM" id="CLU_2910620_0_0_1"/>
<evidence type="ECO:0000313" key="1">
    <source>
        <dbReference type="EMBL" id="EGP85115.1"/>
    </source>
</evidence>